<dbReference type="InterPro" id="IPR041380">
    <property type="entry name" value="Acetyltransf_17"/>
</dbReference>
<dbReference type="Gene3D" id="3.40.630.30">
    <property type="match status" value="2"/>
</dbReference>
<dbReference type="Pfam" id="PF13530">
    <property type="entry name" value="SCP2_2"/>
    <property type="match status" value="1"/>
</dbReference>
<evidence type="ECO:0000256" key="3">
    <source>
        <dbReference type="ARBA" id="ARBA00023315"/>
    </source>
</evidence>
<dbReference type="SUPFAM" id="SSF55729">
    <property type="entry name" value="Acyl-CoA N-acyltransferases (Nat)"/>
    <property type="match status" value="1"/>
</dbReference>
<name>A0A841FQ94_9ACTN</name>
<comment type="subunit">
    <text evidence="4">Homohexamer; trimer of dimers.</text>
</comment>
<evidence type="ECO:0000256" key="1">
    <source>
        <dbReference type="ARBA" id="ARBA00009213"/>
    </source>
</evidence>
<feature type="active site" description="Proton acceptor; via carboxylate" evidence="4">
    <location>
        <position position="416"/>
    </location>
</feature>
<dbReference type="EMBL" id="JACHGT010000004">
    <property type="protein sequence ID" value="MBB6034130.1"/>
    <property type="molecule type" value="Genomic_DNA"/>
</dbReference>
<accession>A0A841FQ94</accession>
<organism evidence="6 7">
    <name type="scientific">Phytomonospora endophytica</name>
    <dbReference type="NCBI Taxonomy" id="714109"/>
    <lineage>
        <taxon>Bacteria</taxon>
        <taxon>Bacillati</taxon>
        <taxon>Actinomycetota</taxon>
        <taxon>Actinomycetes</taxon>
        <taxon>Micromonosporales</taxon>
        <taxon>Micromonosporaceae</taxon>
        <taxon>Phytomonospora</taxon>
    </lineage>
</organism>
<evidence type="ECO:0000256" key="4">
    <source>
        <dbReference type="HAMAP-Rule" id="MF_01812"/>
    </source>
</evidence>
<dbReference type="InterPro" id="IPR036527">
    <property type="entry name" value="SCP2_sterol-bd_dom_sf"/>
</dbReference>
<dbReference type="GO" id="GO:0030649">
    <property type="term" value="P:aminoglycoside antibiotic catabolic process"/>
    <property type="evidence" value="ECO:0007669"/>
    <property type="project" value="TreeGrafter"/>
</dbReference>
<comment type="caution">
    <text evidence="6">The sequence shown here is derived from an EMBL/GenBank/DDBJ whole genome shotgun (WGS) entry which is preliminary data.</text>
</comment>
<evidence type="ECO:0000313" key="6">
    <source>
        <dbReference type="EMBL" id="MBB6034130.1"/>
    </source>
</evidence>
<dbReference type="Gene3D" id="3.30.1050.10">
    <property type="entry name" value="SCP2 sterol-binding domain"/>
    <property type="match status" value="1"/>
</dbReference>
<dbReference type="GO" id="GO:0034069">
    <property type="term" value="F:aminoglycoside N-acetyltransferase activity"/>
    <property type="evidence" value="ECO:0007669"/>
    <property type="project" value="TreeGrafter"/>
</dbReference>
<dbReference type="PANTHER" id="PTHR37817:SF1">
    <property type="entry name" value="N-ACETYLTRANSFERASE EIS"/>
    <property type="match status" value="1"/>
</dbReference>
<feature type="binding site" evidence="4">
    <location>
        <begin position="90"/>
        <end position="95"/>
    </location>
    <ligand>
        <name>acetyl-CoA</name>
        <dbReference type="ChEBI" id="CHEBI:57288"/>
    </ligand>
</feature>
<dbReference type="InterPro" id="IPR022902">
    <property type="entry name" value="NAcTrfase_Eis"/>
</dbReference>
<feature type="domain" description="N-acetyltransferase" evidence="5">
    <location>
        <begin position="5"/>
        <end position="150"/>
    </location>
</feature>
<dbReference type="InterPro" id="IPR025559">
    <property type="entry name" value="Eis_dom"/>
</dbReference>
<protein>
    <submittedName>
        <fullName evidence="6">Putative acetyltransferase</fullName>
    </submittedName>
</protein>
<comment type="similarity">
    <text evidence="1 4">Belongs to the acetyltransferase Eis family.</text>
</comment>
<evidence type="ECO:0000259" key="5">
    <source>
        <dbReference type="PROSITE" id="PS51186"/>
    </source>
</evidence>
<comment type="caution">
    <text evidence="4">Lacks conserved residue(s) required for the propagation of feature annotation.</text>
</comment>
<dbReference type="InterPro" id="IPR000182">
    <property type="entry name" value="GNAT_dom"/>
</dbReference>
<reference evidence="6 7" key="1">
    <citation type="submission" date="2020-08" db="EMBL/GenBank/DDBJ databases">
        <title>Genomic Encyclopedia of Type Strains, Phase IV (KMG-IV): sequencing the most valuable type-strain genomes for metagenomic binning, comparative biology and taxonomic classification.</title>
        <authorList>
            <person name="Goeker M."/>
        </authorList>
    </citation>
    <scope>NUCLEOTIDE SEQUENCE [LARGE SCALE GENOMIC DNA]</scope>
    <source>
        <strain evidence="6 7">YIM 65646</strain>
    </source>
</reference>
<dbReference type="Pfam" id="PF17668">
    <property type="entry name" value="Acetyltransf_17"/>
    <property type="match status" value="1"/>
</dbReference>
<keyword evidence="3 4" id="KW-0012">Acyltransferase</keyword>
<keyword evidence="7" id="KW-1185">Reference proteome</keyword>
<dbReference type="HAMAP" id="MF_01812">
    <property type="entry name" value="Eis"/>
    <property type="match status" value="1"/>
</dbReference>
<dbReference type="RefSeq" id="WP_184787020.1">
    <property type="nucleotide sequence ID" value="NZ_BONT01000045.1"/>
</dbReference>
<dbReference type="PANTHER" id="PTHR37817">
    <property type="entry name" value="N-ACETYLTRANSFERASE EIS"/>
    <property type="match status" value="1"/>
</dbReference>
<feature type="active site" description="Proton donor" evidence="4">
    <location>
        <position position="124"/>
    </location>
</feature>
<dbReference type="InterPro" id="IPR016181">
    <property type="entry name" value="Acyl_CoA_acyltransferase"/>
</dbReference>
<proteinExistence type="inferred from homology"/>
<dbReference type="Pfam" id="PF13527">
    <property type="entry name" value="Acetyltransf_9"/>
    <property type="match status" value="1"/>
</dbReference>
<dbReference type="AlphaFoldDB" id="A0A841FQ94"/>
<sequence>MTDPYPLRPVIDAEFTPWARMIADTYSVDRTDAELAQQRAATDLTRTIGAFDGDLPVGGASIYPRLLAVPGAIMPVVGVATVGVGPTHRRRGILTSMMRAQLTGLYESGAESLAVLRPAEAAIYGRYGYGAASRGNRLRCDKRGMVFKPGTDFGDGTVEQLDRDAARPLLEKVYDRVWPGRAGWADRSETLWNGRLFDEPGTRDGATSLRFAVHREPGGEVTGYVLFRRANAVDALGEFAGTVRVQELAAESPTAYAALWRFLAGIDVLPWIEYEGALDEALPELLVDPRAARSTVVDRLWVRLVDVDRALAGRRYATPLDVVLDVDDAFCPWNTGRHRLRADGGTVTCERTTAEAGLALTATELGSVFLGGTTLSALAATGRVRELRPGALSAASLAFRSEREPFYPGGWAFPLY</sequence>
<gene>
    <name evidence="6" type="ORF">HNR73_001980</name>
</gene>
<dbReference type="Proteomes" id="UP000548476">
    <property type="component" value="Unassembled WGS sequence"/>
</dbReference>
<evidence type="ECO:0000256" key="2">
    <source>
        <dbReference type="ARBA" id="ARBA00022679"/>
    </source>
</evidence>
<feature type="binding site" evidence="4">
    <location>
        <begin position="82"/>
        <end position="84"/>
    </location>
    <ligand>
        <name>acetyl-CoA</name>
        <dbReference type="ChEBI" id="CHEBI:57288"/>
    </ligand>
</feature>
<dbReference type="InterPro" id="IPR051554">
    <property type="entry name" value="Acetyltransferase_Eis"/>
</dbReference>
<keyword evidence="2 4" id="KW-0808">Transferase</keyword>
<dbReference type="NCBIfam" id="NF002367">
    <property type="entry name" value="PRK01346.1-4"/>
    <property type="match status" value="1"/>
</dbReference>
<dbReference type="SUPFAM" id="SSF55718">
    <property type="entry name" value="SCP-like"/>
    <property type="match status" value="1"/>
</dbReference>
<evidence type="ECO:0000313" key="7">
    <source>
        <dbReference type="Proteomes" id="UP000548476"/>
    </source>
</evidence>
<dbReference type="PROSITE" id="PS51186">
    <property type="entry name" value="GNAT"/>
    <property type="match status" value="1"/>
</dbReference>